<protein>
    <recommendedName>
        <fullName evidence="13">Neurexin/syndecan/glycophorin C domain-containing protein</fullName>
    </recommendedName>
</protein>
<dbReference type="InterPro" id="IPR043243">
    <property type="entry name" value="SMAGP"/>
</dbReference>
<evidence type="ECO:0000313" key="12">
    <source>
        <dbReference type="Proteomes" id="UP001176940"/>
    </source>
</evidence>
<keyword evidence="8" id="KW-0968">Cytoplasmic vesicle</keyword>
<proteinExistence type="inferred from homology"/>
<reference evidence="11" key="1">
    <citation type="submission" date="2023-07" db="EMBL/GenBank/DDBJ databases">
        <authorList>
            <person name="Stuckert A."/>
        </authorList>
    </citation>
    <scope>NUCLEOTIDE SEQUENCE</scope>
</reference>
<evidence type="ECO:0000313" key="11">
    <source>
        <dbReference type="EMBL" id="CAJ0967401.1"/>
    </source>
</evidence>
<feature type="compositionally biased region" description="Acidic residues" evidence="9">
    <location>
        <begin position="112"/>
        <end position="122"/>
    </location>
</feature>
<dbReference type="PANTHER" id="PTHR47394">
    <property type="entry name" value="SMALL CELL ADHESION GLYCOPROTEIN"/>
    <property type="match status" value="1"/>
</dbReference>
<evidence type="ECO:0000256" key="9">
    <source>
        <dbReference type="SAM" id="MobiDB-lite"/>
    </source>
</evidence>
<dbReference type="EMBL" id="CAUEEQ010078303">
    <property type="protein sequence ID" value="CAJ0967401.1"/>
    <property type="molecule type" value="Genomic_DNA"/>
</dbReference>
<keyword evidence="4" id="KW-1003">Cell membrane</keyword>
<feature type="region of interest" description="Disordered" evidence="9">
    <location>
        <begin position="94"/>
        <end position="122"/>
    </location>
</feature>
<name>A0ABN9MKU7_9NEOB</name>
<evidence type="ECO:0000256" key="10">
    <source>
        <dbReference type="SAM" id="Phobius"/>
    </source>
</evidence>
<evidence type="ECO:0000256" key="3">
    <source>
        <dbReference type="ARBA" id="ARBA00010017"/>
    </source>
</evidence>
<evidence type="ECO:0000256" key="4">
    <source>
        <dbReference type="ARBA" id="ARBA00022475"/>
    </source>
</evidence>
<keyword evidence="6 10" id="KW-1133">Transmembrane helix</keyword>
<evidence type="ECO:0000256" key="8">
    <source>
        <dbReference type="ARBA" id="ARBA00023329"/>
    </source>
</evidence>
<comment type="subcellular location">
    <subcellularLocation>
        <location evidence="1">Cell membrane</location>
        <topology evidence="1">Single-pass type III membrane protein</topology>
    </subcellularLocation>
    <subcellularLocation>
        <location evidence="2">Cytoplasmic vesicle membrane</location>
        <topology evidence="2">Single-pass type III membrane protein</topology>
    </subcellularLocation>
</comment>
<organism evidence="11 12">
    <name type="scientific">Ranitomeya imitator</name>
    <name type="common">mimic poison frog</name>
    <dbReference type="NCBI Taxonomy" id="111125"/>
    <lineage>
        <taxon>Eukaryota</taxon>
        <taxon>Metazoa</taxon>
        <taxon>Chordata</taxon>
        <taxon>Craniata</taxon>
        <taxon>Vertebrata</taxon>
        <taxon>Euteleostomi</taxon>
        <taxon>Amphibia</taxon>
        <taxon>Batrachia</taxon>
        <taxon>Anura</taxon>
        <taxon>Neobatrachia</taxon>
        <taxon>Hyloidea</taxon>
        <taxon>Dendrobatidae</taxon>
        <taxon>Dendrobatinae</taxon>
        <taxon>Ranitomeya</taxon>
    </lineage>
</organism>
<dbReference type="PANTHER" id="PTHR47394:SF1">
    <property type="entry name" value="SMALL CELL ADHESION GLYCOPROTEIN"/>
    <property type="match status" value="1"/>
</dbReference>
<comment type="similarity">
    <text evidence="3">Belongs to the SMAGP family.</text>
</comment>
<evidence type="ECO:0000256" key="7">
    <source>
        <dbReference type="ARBA" id="ARBA00023136"/>
    </source>
</evidence>
<evidence type="ECO:0000256" key="2">
    <source>
        <dbReference type="ARBA" id="ARBA00004497"/>
    </source>
</evidence>
<sequence length="122" mass="13261">MEGYIGGLSTTLQNAVGLTIGGRLVHLIMGLLTTVTSETQTFPFINDTTSSPADTDKADKAVIAGVICAVVLTLLIVLALVALYLYKHKGSYQTNERAEEEEADKPLQTNNDPEEEKQEYLM</sequence>
<evidence type="ECO:0000256" key="6">
    <source>
        <dbReference type="ARBA" id="ARBA00022989"/>
    </source>
</evidence>
<evidence type="ECO:0000256" key="1">
    <source>
        <dbReference type="ARBA" id="ARBA00004361"/>
    </source>
</evidence>
<keyword evidence="12" id="KW-1185">Reference proteome</keyword>
<comment type="caution">
    <text evidence="11">The sequence shown here is derived from an EMBL/GenBank/DDBJ whole genome shotgun (WGS) entry which is preliminary data.</text>
</comment>
<keyword evidence="7 10" id="KW-0472">Membrane</keyword>
<gene>
    <name evidence="11" type="ORF">RIMI_LOCUS22204458</name>
</gene>
<evidence type="ECO:0000256" key="5">
    <source>
        <dbReference type="ARBA" id="ARBA00022692"/>
    </source>
</evidence>
<evidence type="ECO:0008006" key="13">
    <source>
        <dbReference type="Google" id="ProtNLM"/>
    </source>
</evidence>
<dbReference type="Proteomes" id="UP001176940">
    <property type="component" value="Unassembled WGS sequence"/>
</dbReference>
<feature type="transmembrane region" description="Helical" evidence="10">
    <location>
        <begin position="61"/>
        <end position="86"/>
    </location>
</feature>
<keyword evidence="5 10" id="KW-0812">Transmembrane</keyword>
<accession>A0ABN9MKU7</accession>